<dbReference type="PANTHER" id="PTHR31252">
    <property type="entry name" value="DUF4419 DOMAIN-CONTAINING PROTEIN"/>
    <property type="match status" value="1"/>
</dbReference>
<evidence type="ECO:0000313" key="1">
    <source>
        <dbReference type="EMBL" id="RIA80418.1"/>
    </source>
</evidence>
<gene>
    <name evidence="1" type="ORF">C1645_882176</name>
</gene>
<dbReference type="Proteomes" id="UP000265703">
    <property type="component" value="Unassembled WGS sequence"/>
</dbReference>
<name>A0A397S368_9GLOM</name>
<keyword evidence="2" id="KW-1185">Reference proteome</keyword>
<protein>
    <submittedName>
        <fullName evidence="1">Uncharacterized protein</fullName>
    </submittedName>
</protein>
<reference evidence="1 2" key="1">
    <citation type="submission" date="2018-06" db="EMBL/GenBank/DDBJ databases">
        <title>Comparative genomics reveals the genomic features of Rhizophagus irregularis, R. cerebriforme, R. diaphanum and Gigaspora rosea, and their symbiotic lifestyle signature.</title>
        <authorList>
            <person name="Morin E."/>
            <person name="San Clemente H."/>
            <person name="Chen E.C.H."/>
            <person name="De La Providencia I."/>
            <person name="Hainaut M."/>
            <person name="Kuo A."/>
            <person name="Kohler A."/>
            <person name="Murat C."/>
            <person name="Tang N."/>
            <person name="Roy S."/>
            <person name="Loubradou J."/>
            <person name="Henrissat B."/>
            <person name="Grigoriev I.V."/>
            <person name="Corradi N."/>
            <person name="Roux C."/>
            <person name="Martin F.M."/>
        </authorList>
    </citation>
    <scope>NUCLEOTIDE SEQUENCE [LARGE SCALE GENOMIC DNA]</scope>
    <source>
        <strain evidence="1 2">DAOM 227022</strain>
    </source>
</reference>
<accession>A0A397S368</accession>
<dbReference type="STRING" id="658196.A0A397S368"/>
<proteinExistence type="predicted"/>
<dbReference type="InterPro" id="IPR025533">
    <property type="entry name" value="DUF4419"/>
</dbReference>
<dbReference type="PANTHER" id="PTHR31252:SF11">
    <property type="entry name" value="DUF4419 DOMAIN-CONTAINING PROTEIN"/>
    <property type="match status" value="1"/>
</dbReference>
<sequence>MSDDNEPEEHILIKDNISQIFPNTNVHAISIDYDETPSNKHSILKRTMGVSQHINFNAEKFRYRKLAEAVNRLVIKTDQAVEKIDIKALLECNFSTTSNISLTASRIVLLDTVKAYFSYKIYFRCGIPKVTLEGTLEDWVKLQEKIIQLRQLDLDMDFWLDKLEPVVWKLVETYKGEIDDEFWTKIVSLKYSFGSGANCRLNGWITAFYPYKKDGTKSILEPEDIPDGRVEVPFTTNTGLRLKFIAGFLGARQKTLENTNELVVSPIIGWFVIDNNTTEKDNAKPKDL</sequence>
<dbReference type="EMBL" id="QKYT01000973">
    <property type="protein sequence ID" value="RIA80418.1"/>
    <property type="molecule type" value="Genomic_DNA"/>
</dbReference>
<dbReference type="Pfam" id="PF14388">
    <property type="entry name" value="DUF4419"/>
    <property type="match status" value="1"/>
</dbReference>
<dbReference type="OrthoDB" id="9978173at2759"/>
<comment type="caution">
    <text evidence="1">The sequence shown here is derived from an EMBL/GenBank/DDBJ whole genome shotgun (WGS) entry which is preliminary data.</text>
</comment>
<organism evidence="1 2">
    <name type="scientific">Glomus cerebriforme</name>
    <dbReference type="NCBI Taxonomy" id="658196"/>
    <lineage>
        <taxon>Eukaryota</taxon>
        <taxon>Fungi</taxon>
        <taxon>Fungi incertae sedis</taxon>
        <taxon>Mucoromycota</taxon>
        <taxon>Glomeromycotina</taxon>
        <taxon>Glomeromycetes</taxon>
        <taxon>Glomerales</taxon>
        <taxon>Glomeraceae</taxon>
        <taxon>Glomus</taxon>
    </lineage>
</organism>
<dbReference type="AlphaFoldDB" id="A0A397S368"/>
<evidence type="ECO:0000313" key="2">
    <source>
        <dbReference type="Proteomes" id="UP000265703"/>
    </source>
</evidence>